<dbReference type="OMA" id="MYVTDGD"/>
<dbReference type="VEuPathDB" id="FungiDB:SJAG_01536"/>
<sequence>MESFERMFQRIKDQYFQQIPMTSFKWTMYETAEDYSLLTSSRMQEEIAKIVSPSKYCRIFLKTYLTFLELYTPEDTEVNEAILNAHIESLSCETNPPVVYTLGDYNVKINEDKNVLVKDGTTGLRTWEASMALAEYLYKHPVQSGSKIVELGAGTGLVSILCAKMGASVLATDGDERVCNDLQRNAELNDCKLTVERLTWGKDMIGYADAVIAADVTYEGDLSMLVRTIESAFDKNPQCKVILAATIRRQITFDRFLKLISHLKIQDVPQIDIPRLLYYDGPPVRIVVITRPNKTTI</sequence>
<name>B6JY77_SCHJY</name>
<evidence type="ECO:0000313" key="1">
    <source>
        <dbReference type="EMBL" id="EEB06495.2"/>
    </source>
</evidence>
<dbReference type="PANTHER" id="PTHR14614:SF130">
    <property type="entry name" value="PROTEIN-LYSINE N-METHYLTRANSFERASE EEF2KMT"/>
    <property type="match status" value="1"/>
</dbReference>
<dbReference type="Pfam" id="PF10294">
    <property type="entry name" value="Methyltransf_16"/>
    <property type="match status" value="1"/>
</dbReference>
<keyword evidence="1" id="KW-0808">Transferase</keyword>
<gene>
    <name evidence="2" type="primary">efm3</name>
    <name evidence="1" type="ORF">SJAG_01536</name>
</gene>
<evidence type="ECO:0000313" key="3">
    <source>
        <dbReference type="Proteomes" id="UP000001744"/>
    </source>
</evidence>
<proteinExistence type="predicted"/>
<dbReference type="GO" id="GO:0016279">
    <property type="term" value="F:protein-lysine N-methyltransferase activity"/>
    <property type="evidence" value="ECO:0000318"/>
    <property type="project" value="GO_Central"/>
</dbReference>
<accession>B6JY77</accession>
<reference evidence="1 3" key="1">
    <citation type="journal article" date="2011" name="Science">
        <title>Comparative functional genomics of the fission yeasts.</title>
        <authorList>
            <person name="Rhind N."/>
            <person name="Chen Z."/>
            <person name="Yassour M."/>
            <person name="Thompson D.A."/>
            <person name="Haas B.J."/>
            <person name="Habib N."/>
            <person name="Wapinski I."/>
            <person name="Roy S."/>
            <person name="Lin M.F."/>
            <person name="Heiman D.I."/>
            <person name="Young S.K."/>
            <person name="Furuya K."/>
            <person name="Guo Y."/>
            <person name="Pidoux A."/>
            <person name="Chen H.M."/>
            <person name="Robbertse B."/>
            <person name="Goldberg J.M."/>
            <person name="Aoki K."/>
            <person name="Bayne E.H."/>
            <person name="Berlin A.M."/>
            <person name="Desjardins C.A."/>
            <person name="Dobbs E."/>
            <person name="Dukaj L."/>
            <person name="Fan L."/>
            <person name="FitzGerald M.G."/>
            <person name="French C."/>
            <person name="Gujja S."/>
            <person name="Hansen K."/>
            <person name="Keifenheim D."/>
            <person name="Levin J.Z."/>
            <person name="Mosher R.A."/>
            <person name="Mueller C.A."/>
            <person name="Pfiffner J."/>
            <person name="Priest M."/>
            <person name="Russ C."/>
            <person name="Smialowska A."/>
            <person name="Swoboda P."/>
            <person name="Sykes S.M."/>
            <person name="Vaughn M."/>
            <person name="Vengrova S."/>
            <person name="Yoder R."/>
            <person name="Zeng Q."/>
            <person name="Allshire R."/>
            <person name="Baulcombe D."/>
            <person name="Birren B.W."/>
            <person name="Brown W."/>
            <person name="Ekwall K."/>
            <person name="Kellis M."/>
            <person name="Leatherwood J."/>
            <person name="Levin H."/>
            <person name="Margalit H."/>
            <person name="Martienssen R."/>
            <person name="Nieduszynski C.A."/>
            <person name="Spatafora J.W."/>
            <person name="Friedman N."/>
            <person name="Dalgaard J.Z."/>
            <person name="Baumann P."/>
            <person name="Niki H."/>
            <person name="Regev A."/>
            <person name="Nusbaum C."/>
        </authorList>
    </citation>
    <scope>NUCLEOTIDE SEQUENCE [LARGE SCALE GENOMIC DNA]</scope>
    <source>
        <strain evidence="3">yFS275 / FY16936</strain>
    </source>
</reference>
<keyword evidence="1" id="KW-0489">Methyltransferase</keyword>
<protein>
    <submittedName>
        <fullName evidence="1">Methyltransferase</fullName>
    </submittedName>
</protein>
<keyword evidence="3" id="KW-1185">Reference proteome</keyword>
<dbReference type="GO" id="GO:0032259">
    <property type="term" value="P:methylation"/>
    <property type="evidence" value="ECO:0007669"/>
    <property type="project" value="UniProtKB-KW"/>
</dbReference>
<dbReference type="JaponicusDB" id="SJAG_01536">
    <property type="gene designation" value="efm3"/>
</dbReference>
<dbReference type="SUPFAM" id="SSF53335">
    <property type="entry name" value="S-adenosyl-L-methionine-dependent methyltransferases"/>
    <property type="match status" value="1"/>
</dbReference>
<evidence type="ECO:0000313" key="2">
    <source>
        <dbReference type="JaponicusDB" id="SJAG_01536"/>
    </source>
</evidence>
<dbReference type="PANTHER" id="PTHR14614">
    <property type="entry name" value="HEPATOCELLULAR CARCINOMA-ASSOCIATED ANTIGEN"/>
    <property type="match status" value="1"/>
</dbReference>
<organism evidence="1 3">
    <name type="scientific">Schizosaccharomyces japonicus (strain yFS275 / FY16936)</name>
    <name type="common">Fission yeast</name>
    <dbReference type="NCBI Taxonomy" id="402676"/>
    <lineage>
        <taxon>Eukaryota</taxon>
        <taxon>Fungi</taxon>
        <taxon>Dikarya</taxon>
        <taxon>Ascomycota</taxon>
        <taxon>Taphrinomycotina</taxon>
        <taxon>Schizosaccharomycetes</taxon>
        <taxon>Schizosaccharomycetales</taxon>
        <taxon>Schizosaccharomycetaceae</taxon>
        <taxon>Schizosaccharomyces</taxon>
    </lineage>
</organism>
<dbReference type="Proteomes" id="UP000001744">
    <property type="component" value="Unassembled WGS sequence"/>
</dbReference>
<dbReference type="InterPro" id="IPR019410">
    <property type="entry name" value="Methyltransf_16"/>
</dbReference>
<dbReference type="STRING" id="402676.B6JY77"/>
<dbReference type="eggNOG" id="KOG2497">
    <property type="taxonomic scope" value="Eukaryota"/>
</dbReference>
<dbReference type="EMBL" id="KE651168">
    <property type="protein sequence ID" value="EEB06495.2"/>
    <property type="molecule type" value="Genomic_DNA"/>
</dbReference>
<dbReference type="GeneID" id="7048721"/>
<dbReference type="HOGENOM" id="CLU_038942_1_2_1"/>
<dbReference type="InterPro" id="IPR029063">
    <property type="entry name" value="SAM-dependent_MTases_sf"/>
</dbReference>
<dbReference type="RefSeq" id="XP_002172788.2">
    <property type="nucleotide sequence ID" value="XM_002172752.2"/>
</dbReference>
<dbReference type="Gene3D" id="3.40.50.150">
    <property type="entry name" value="Vaccinia Virus protein VP39"/>
    <property type="match status" value="1"/>
</dbReference>
<dbReference type="OrthoDB" id="194386at2759"/>
<dbReference type="AlphaFoldDB" id="B6JY77"/>